<dbReference type="InterPro" id="IPR050231">
    <property type="entry name" value="Iron_ascorbate_oxido_reductase"/>
</dbReference>
<reference evidence="3 4" key="1">
    <citation type="journal article" date="2014" name="Nat. Genet.">
        <title>Genome sequence of the hot pepper provides insights into the evolution of pungency in Capsicum species.</title>
        <authorList>
            <person name="Kim S."/>
            <person name="Park M."/>
            <person name="Yeom S.I."/>
            <person name="Kim Y.M."/>
            <person name="Lee J.M."/>
            <person name="Lee H.A."/>
            <person name="Seo E."/>
            <person name="Choi J."/>
            <person name="Cheong K."/>
            <person name="Kim K.T."/>
            <person name="Jung K."/>
            <person name="Lee G.W."/>
            <person name="Oh S.K."/>
            <person name="Bae C."/>
            <person name="Kim S.B."/>
            <person name="Lee H.Y."/>
            <person name="Kim S.Y."/>
            <person name="Kim M.S."/>
            <person name="Kang B.C."/>
            <person name="Jo Y.D."/>
            <person name="Yang H.B."/>
            <person name="Jeong H.J."/>
            <person name="Kang W.H."/>
            <person name="Kwon J.K."/>
            <person name="Shin C."/>
            <person name="Lim J.Y."/>
            <person name="Park J.H."/>
            <person name="Huh J.H."/>
            <person name="Kim J.S."/>
            <person name="Kim B.D."/>
            <person name="Cohen O."/>
            <person name="Paran I."/>
            <person name="Suh M.C."/>
            <person name="Lee S.B."/>
            <person name="Kim Y.K."/>
            <person name="Shin Y."/>
            <person name="Noh S.J."/>
            <person name="Park J."/>
            <person name="Seo Y.S."/>
            <person name="Kwon S.Y."/>
            <person name="Kim H.A."/>
            <person name="Park J.M."/>
            <person name="Kim H.J."/>
            <person name="Choi S.B."/>
            <person name="Bosland P.W."/>
            <person name="Reeves G."/>
            <person name="Jo S.H."/>
            <person name="Lee B.W."/>
            <person name="Cho H.T."/>
            <person name="Choi H.S."/>
            <person name="Lee M.S."/>
            <person name="Yu Y."/>
            <person name="Do Choi Y."/>
            <person name="Park B.S."/>
            <person name="van Deynze A."/>
            <person name="Ashrafi H."/>
            <person name="Hill T."/>
            <person name="Kim W.T."/>
            <person name="Pai H.S."/>
            <person name="Ahn H.K."/>
            <person name="Yeam I."/>
            <person name="Giovannoni J.J."/>
            <person name="Rose J.K."/>
            <person name="Sorensen I."/>
            <person name="Lee S.J."/>
            <person name="Kim R.W."/>
            <person name="Choi I.Y."/>
            <person name="Choi B.S."/>
            <person name="Lim J.S."/>
            <person name="Lee Y.H."/>
            <person name="Choi D."/>
        </authorList>
    </citation>
    <scope>NUCLEOTIDE SEQUENCE [LARGE SCALE GENOMIC DNA]</scope>
    <source>
        <strain evidence="4">cv. CM334</strain>
    </source>
</reference>
<dbReference type="InterPro" id="IPR027443">
    <property type="entry name" value="IPNS-like_sf"/>
</dbReference>
<dbReference type="STRING" id="4072.A0A1U8F8N0"/>
<dbReference type="OrthoDB" id="288590at2759"/>
<dbReference type="PANTHER" id="PTHR47990">
    <property type="entry name" value="2-OXOGLUTARATE (2OG) AND FE(II)-DEPENDENT OXYGENASE SUPERFAMILY PROTEIN-RELATED"/>
    <property type="match status" value="1"/>
</dbReference>
<dbReference type="GO" id="GO:0046872">
    <property type="term" value="F:metal ion binding"/>
    <property type="evidence" value="ECO:0007669"/>
    <property type="project" value="UniProtKB-KW"/>
</dbReference>
<reference evidence="3 4" key="2">
    <citation type="journal article" date="2017" name="Genome Biol.">
        <title>New reference genome sequences of hot pepper reveal the massive evolution of plant disease-resistance genes by retroduplication.</title>
        <authorList>
            <person name="Kim S."/>
            <person name="Park J."/>
            <person name="Yeom S.I."/>
            <person name="Kim Y.M."/>
            <person name="Seo E."/>
            <person name="Kim K.T."/>
            <person name="Kim M.S."/>
            <person name="Lee J.M."/>
            <person name="Cheong K."/>
            <person name="Shin H.S."/>
            <person name="Kim S.B."/>
            <person name="Han K."/>
            <person name="Lee J."/>
            <person name="Park M."/>
            <person name="Lee H.A."/>
            <person name="Lee H.Y."/>
            <person name="Lee Y."/>
            <person name="Oh S."/>
            <person name="Lee J.H."/>
            <person name="Choi E."/>
            <person name="Choi E."/>
            <person name="Lee S.E."/>
            <person name="Jeon J."/>
            <person name="Kim H."/>
            <person name="Choi G."/>
            <person name="Song H."/>
            <person name="Lee J."/>
            <person name="Lee S.C."/>
            <person name="Kwon J.K."/>
            <person name="Lee H.Y."/>
            <person name="Koo N."/>
            <person name="Hong Y."/>
            <person name="Kim R.W."/>
            <person name="Kang W.H."/>
            <person name="Huh J.H."/>
            <person name="Kang B.C."/>
            <person name="Yang T.J."/>
            <person name="Lee Y.H."/>
            <person name="Bennetzen J.L."/>
            <person name="Choi D."/>
        </authorList>
    </citation>
    <scope>NUCLEOTIDE SEQUENCE [LARGE SCALE GENOMIC DNA]</scope>
    <source>
        <strain evidence="4">cv. CM334</strain>
    </source>
</reference>
<keyword evidence="4" id="KW-1185">Reference proteome</keyword>
<dbReference type="SUPFAM" id="SSF51197">
    <property type="entry name" value="Clavaminate synthase-like"/>
    <property type="match status" value="1"/>
</dbReference>
<proteinExistence type="inferred from homology"/>
<name>A0A1U8F8N0_CAPAN</name>
<dbReference type="OMA" id="EWIDFNT"/>
<dbReference type="SMR" id="A0A1U8F8N0"/>
<dbReference type="InterPro" id="IPR044861">
    <property type="entry name" value="IPNS-like_FE2OG_OXY"/>
</dbReference>
<accession>A0A1U8F8N0</accession>
<evidence type="ECO:0000256" key="1">
    <source>
        <dbReference type="RuleBase" id="RU003682"/>
    </source>
</evidence>
<feature type="domain" description="Fe2OG dioxygenase" evidence="2">
    <location>
        <begin position="161"/>
        <end position="262"/>
    </location>
</feature>
<organism evidence="3 4">
    <name type="scientific">Capsicum annuum</name>
    <name type="common">Capsicum pepper</name>
    <dbReference type="NCBI Taxonomy" id="4072"/>
    <lineage>
        <taxon>Eukaryota</taxon>
        <taxon>Viridiplantae</taxon>
        <taxon>Streptophyta</taxon>
        <taxon>Embryophyta</taxon>
        <taxon>Tracheophyta</taxon>
        <taxon>Spermatophyta</taxon>
        <taxon>Magnoliopsida</taxon>
        <taxon>eudicotyledons</taxon>
        <taxon>Gunneridae</taxon>
        <taxon>Pentapetalae</taxon>
        <taxon>asterids</taxon>
        <taxon>lamiids</taxon>
        <taxon>Solanales</taxon>
        <taxon>Solanaceae</taxon>
        <taxon>Solanoideae</taxon>
        <taxon>Capsiceae</taxon>
        <taxon>Capsicum</taxon>
    </lineage>
</organism>
<comment type="caution">
    <text evidence="3">The sequence shown here is derived from an EMBL/GenBank/DDBJ whole genome shotgun (WGS) entry which is preliminary data.</text>
</comment>
<evidence type="ECO:0000313" key="3">
    <source>
        <dbReference type="EMBL" id="PHT93647.1"/>
    </source>
</evidence>
<dbReference type="AlphaFoldDB" id="A0A1U8F8N0"/>
<dbReference type="InterPro" id="IPR005123">
    <property type="entry name" value="Oxoglu/Fe-dep_dioxygenase_dom"/>
</dbReference>
<protein>
    <recommendedName>
        <fullName evidence="2">Fe2OG dioxygenase domain-containing protein</fullName>
    </recommendedName>
</protein>
<dbReference type="Gramene" id="PHT93647">
    <property type="protein sequence ID" value="PHT93647"/>
    <property type="gene ID" value="T459_01529"/>
</dbReference>
<sequence length="311" mass="35272">MASTKVEIPTIDFCNHQDLKPNTSLWESTKVQVFEALKEFGCFVAIYDKVPNDIKEAMFDTLKEVCDLPLSKLKEYREKPYHIYDKKIPSLPIHNSVRSADLLLPNSVGTFANTFWPHGEKPNICNVVKSYYKPLMELDEMVKKMVLESLGLQNYIDEFLDGNSYLLRFTNYKAIQGDDGKIPGLGPHTDGSYLTIITQDQNGLQLKKNGEWIDFNTTPNSYVVLSSDAFKAWTNGKISAAVHRVDISRDNDRLSIQLFSSPNPVYTVEAPKELVDEVHPLLFKPFKMLDYYAYALSGSKKGVGLKYFCGV</sequence>
<dbReference type="EMBL" id="AYRZ02000001">
    <property type="protein sequence ID" value="PHT93647.1"/>
    <property type="molecule type" value="Genomic_DNA"/>
</dbReference>
<dbReference type="GO" id="GO:0016706">
    <property type="term" value="F:2-oxoglutarate-dependent dioxygenase activity"/>
    <property type="evidence" value="ECO:0000318"/>
    <property type="project" value="GO_Central"/>
</dbReference>
<keyword evidence="1" id="KW-0408">Iron</keyword>
<dbReference type="PROSITE" id="PS51471">
    <property type="entry name" value="FE2OG_OXY"/>
    <property type="match status" value="1"/>
</dbReference>
<keyword evidence="1" id="KW-0479">Metal-binding</keyword>
<dbReference type="Pfam" id="PF03171">
    <property type="entry name" value="2OG-FeII_Oxy"/>
    <property type="match status" value="1"/>
</dbReference>
<gene>
    <name evidence="3" type="ORF">T459_01529</name>
</gene>
<keyword evidence="1" id="KW-0560">Oxidoreductase</keyword>
<comment type="similarity">
    <text evidence="1">Belongs to the iron/ascorbate-dependent oxidoreductase family.</text>
</comment>
<dbReference type="Proteomes" id="UP000222542">
    <property type="component" value="Unassembled WGS sequence"/>
</dbReference>
<evidence type="ECO:0000259" key="2">
    <source>
        <dbReference type="PROSITE" id="PS51471"/>
    </source>
</evidence>
<dbReference type="KEGG" id="cann:107854551"/>
<dbReference type="Gene3D" id="2.60.120.330">
    <property type="entry name" value="B-lactam Antibiotic, Isopenicillin N Synthase, Chain"/>
    <property type="match status" value="1"/>
</dbReference>
<evidence type="ECO:0000313" key="4">
    <source>
        <dbReference type="Proteomes" id="UP000222542"/>
    </source>
</evidence>